<evidence type="ECO:0000256" key="2">
    <source>
        <dbReference type="ARBA" id="ARBA00017678"/>
    </source>
</evidence>
<dbReference type="InterPro" id="IPR055413">
    <property type="entry name" value="Matrix_Paramyxo_C"/>
</dbReference>
<dbReference type="Gene3D" id="2.70.20.50">
    <property type="entry name" value="Viral matrix protein, N-terminal domain"/>
    <property type="match status" value="1"/>
</dbReference>
<reference evidence="7" key="1">
    <citation type="journal article" date="2023" name="Nat. Commun.">
        <title>Virus diversity, wildlife-domestic animal circulation and potential zoonotic viruses of small mammals, pangolins and zoo animals.</title>
        <authorList>
            <person name="Cui X."/>
            <person name="Fan K."/>
            <person name="Liang X."/>
            <person name="Gong W."/>
            <person name="Chen W."/>
            <person name="He B."/>
            <person name="Chen X."/>
            <person name="Wang H."/>
            <person name="Wang X."/>
            <person name="Zhang P."/>
            <person name="Lu X."/>
            <person name="Chen R."/>
            <person name="Lin K."/>
            <person name="Liu J."/>
            <person name="Zhai J."/>
            <person name="Liu D.X."/>
            <person name="Shan F."/>
            <person name="Li Y."/>
            <person name="Chen R.A."/>
            <person name="Meng H."/>
            <person name="Li X."/>
            <person name="Mi S."/>
            <person name="Jiang J."/>
            <person name="Zhou N."/>
            <person name="Chen Z."/>
            <person name="Zou J.-J."/>
            <person name="Ge D."/>
            <person name="Yang Q."/>
            <person name="He K."/>
            <person name="Chen T."/>
            <person name="Wu Y.-J."/>
            <person name="Lu H."/>
            <person name="Irwin D.M."/>
            <person name="Shen X."/>
            <person name="Hu Y."/>
            <person name="Lu X."/>
            <person name="Ding C."/>
            <person name="Guan Y."/>
            <person name="Tu C."/>
            <person name="Shen Y."/>
        </authorList>
    </citation>
    <scope>NUCLEOTIDE SEQUENCE</scope>
    <source>
        <strain evidence="7">PMV/SC/C3-21.4/2021</strain>
    </source>
</reference>
<dbReference type="GO" id="GO:0039660">
    <property type="term" value="F:structural constituent of virion"/>
    <property type="evidence" value="ECO:0007669"/>
    <property type="project" value="UniProtKB-KW"/>
</dbReference>
<dbReference type="InterPro" id="IPR042540">
    <property type="entry name" value="Matrix_N"/>
</dbReference>
<dbReference type="Pfam" id="PF00661">
    <property type="entry name" value="Matrix_Paramyxo_N"/>
    <property type="match status" value="1"/>
</dbReference>
<dbReference type="Gene3D" id="2.70.20.60">
    <property type="entry name" value="Viral matrix protein, C-terminal domain"/>
    <property type="match status" value="1"/>
</dbReference>
<dbReference type="EMBL" id="OQ236115">
    <property type="protein sequence ID" value="WEU70815.1"/>
    <property type="molecule type" value="Viral_cRNA"/>
</dbReference>
<comment type="subcellular location">
    <subcellularLocation>
        <location evidence="1">Virion</location>
    </subcellularLocation>
</comment>
<keyword evidence="4" id="KW-0468">Viral matrix protein</keyword>
<evidence type="ECO:0000313" key="7">
    <source>
        <dbReference type="EMBL" id="WEU70815.1"/>
    </source>
</evidence>
<dbReference type="GO" id="GO:0019068">
    <property type="term" value="P:virion assembly"/>
    <property type="evidence" value="ECO:0007669"/>
    <property type="project" value="InterPro"/>
</dbReference>
<accession>A0AAT9TSA1</accession>
<protein>
    <recommendedName>
        <fullName evidence="2">Matrix protein</fullName>
    </recommendedName>
</protein>
<evidence type="ECO:0000259" key="5">
    <source>
        <dbReference type="Pfam" id="PF00661"/>
    </source>
</evidence>
<dbReference type="InterPro" id="IPR000982">
    <property type="entry name" value="Matrix_Paramyxo_N"/>
</dbReference>
<keyword evidence="3" id="KW-0946">Virion</keyword>
<evidence type="ECO:0000256" key="3">
    <source>
        <dbReference type="ARBA" id="ARBA00022844"/>
    </source>
</evidence>
<dbReference type="Pfam" id="PF23765">
    <property type="entry name" value="Matrix_Paramyxo_C"/>
    <property type="match status" value="1"/>
</dbReference>
<dbReference type="GO" id="GO:0044423">
    <property type="term" value="C:virion component"/>
    <property type="evidence" value="ECO:0007669"/>
    <property type="project" value="UniProtKB-KW"/>
</dbReference>
<evidence type="ECO:0000256" key="4">
    <source>
        <dbReference type="ARBA" id="ARBA00023311"/>
    </source>
</evidence>
<organism evidence="7">
    <name type="scientific">Eozapus setchuanus jeilongvirus</name>
    <dbReference type="NCBI Taxonomy" id="3028506"/>
    <lineage>
        <taxon>Viruses</taxon>
        <taxon>Riboviria</taxon>
        <taxon>Orthornavirae</taxon>
        <taxon>Negarnaviricota</taxon>
        <taxon>Haploviricotina</taxon>
        <taxon>Monjiviricetes</taxon>
        <taxon>Mononegavirales</taxon>
        <taxon>Paramyxoviridae</taxon>
        <taxon>Orthoparamyxovirinae</taxon>
        <taxon>Jeilongvirus</taxon>
    </lineage>
</organism>
<sequence>MACVAEFLKSSWEEGGSLPAIEAEADESGRLIPKVRVVNPGWNTRKCGGYSYLLLYGIIETREVKVKNRDCQKTFASFPLGVGASKSDPEELLQACLTLDITVRRTAGSNEKIVYGCNGFPMLLDPWREVLSNGVIFPAIKVCNNADLINLETPHRFRPVFLTITNLTDSGVYRIPRTLQEFRMTGAIAFNLLVQIKVGADFSGCGVRGNVNDNGERVTSFMVHVGHFVRRYGKEYSPEYCRQKVERMQMIFSLGAVGGLSLHIFFKGVLSKALKAQLGYRSVVCYSLMDINPALNKVMWKAECEIDKVTAVFQPSVPKEFKIYEDVLIDNTGKILK</sequence>
<feature type="domain" description="Matrix protein C-terminal Paramyxoviridae" evidence="6">
    <location>
        <begin position="173"/>
        <end position="331"/>
    </location>
</feature>
<evidence type="ECO:0000259" key="6">
    <source>
        <dbReference type="Pfam" id="PF23765"/>
    </source>
</evidence>
<proteinExistence type="predicted"/>
<feature type="domain" description="Matrix protein N-terminal" evidence="5">
    <location>
        <begin position="5"/>
        <end position="169"/>
    </location>
</feature>
<name>A0AAT9TSA1_9MONO</name>
<dbReference type="InterPro" id="IPR042539">
    <property type="entry name" value="Matrix_C"/>
</dbReference>
<evidence type="ECO:0000256" key="1">
    <source>
        <dbReference type="ARBA" id="ARBA00004328"/>
    </source>
</evidence>